<reference evidence="1 2" key="1">
    <citation type="journal article" date="2010" name="Nature">
        <title>Genome sequencing and analysis of the model grass Brachypodium distachyon.</title>
        <authorList>
            <consortium name="International Brachypodium Initiative"/>
        </authorList>
    </citation>
    <scope>NUCLEOTIDE SEQUENCE [LARGE SCALE GENOMIC DNA]</scope>
    <source>
        <strain evidence="1 2">Bd21</strain>
    </source>
</reference>
<evidence type="ECO:0000313" key="1">
    <source>
        <dbReference type="EMBL" id="PNT62685.1"/>
    </source>
</evidence>
<dbReference type="Gramene" id="PNT62685">
    <property type="protein sequence ID" value="PNT62685"/>
    <property type="gene ID" value="BRADI_4g07172v3"/>
</dbReference>
<sequence length="83" mass="9702">MVSGMEADPRSLVRNIVFLCLLPRISDQASFLTPSFRCEIVFREIAHARYTEVTEMYSLWVILLEGPLRRRDQLPSYAKVVWN</sequence>
<reference evidence="1" key="2">
    <citation type="submission" date="2017-06" db="EMBL/GenBank/DDBJ databases">
        <title>WGS assembly of Brachypodium distachyon.</title>
        <authorList>
            <consortium name="The International Brachypodium Initiative"/>
            <person name="Lucas S."/>
            <person name="Harmon-Smith M."/>
            <person name="Lail K."/>
            <person name="Tice H."/>
            <person name="Grimwood J."/>
            <person name="Bruce D."/>
            <person name="Barry K."/>
            <person name="Shu S."/>
            <person name="Lindquist E."/>
            <person name="Wang M."/>
            <person name="Pitluck S."/>
            <person name="Vogel J.P."/>
            <person name="Garvin D.F."/>
            <person name="Mockler T.C."/>
            <person name="Schmutz J."/>
            <person name="Rokhsar D."/>
            <person name="Bevan M.W."/>
        </authorList>
    </citation>
    <scope>NUCLEOTIDE SEQUENCE</scope>
    <source>
        <strain evidence="1">Bd21</strain>
    </source>
</reference>
<evidence type="ECO:0000313" key="3">
    <source>
        <dbReference type="Proteomes" id="UP000008810"/>
    </source>
</evidence>
<keyword evidence="3" id="KW-1185">Reference proteome</keyword>
<accession>A0A2K2CKY4</accession>
<organism evidence="1">
    <name type="scientific">Brachypodium distachyon</name>
    <name type="common">Purple false brome</name>
    <name type="synonym">Trachynia distachya</name>
    <dbReference type="NCBI Taxonomy" id="15368"/>
    <lineage>
        <taxon>Eukaryota</taxon>
        <taxon>Viridiplantae</taxon>
        <taxon>Streptophyta</taxon>
        <taxon>Embryophyta</taxon>
        <taxon>Tracheophyta</taxon>
        <taxon>Spermatophyta</taxon>
        <taxon>Magnoliopsida</taxon>
        <taxon>Liliopsida</taxon>
        <taxon>Poales</taxon>
        <taxon>Poaceae</taxon>
        <taxon>BOP clade</taxon>
        <taxon>Pooideae</taxon>
        <taxon>Stipodae</taxon>
        <taxon>Brachypodieae</taxon>
        <taxon>Brachypodium</taxon>
    </lineage>
</organism>
<dbReference type="Proteomes" id="UP000008810">
    <property type="component" value="Chromosome 4"/>
</dbReference>
<dbReference type="EMBL" id="CM000883">
    <property type="protein sequence ID" value="PNT62685.1"/>
    <property type="molecule type" value="Genomic_DNA"/>
</dbReference>
<dbReference type="EnsemblPlants" id="PNT62685">
    <property type="protein sequence ID" value="PNT62685"/>
    <property type="gene ID" value="BRADI_4g07172v3"/>
</dbReference>
<proteinExistence type="predicted"/>
<dbReference type="AlphaFoldDB" id="A0A2K2CKY4"/>
<protein>
    <submittedName>
        <fullName evidence="1 2">Uncharacterized protein</fullName>
    </submittedName>
</protein>
<name>A0A2K2CKY4_BRADI</name>
<gene>
    <name evidence="1" type="ORF">BRADI_4g07172v3</name>
</gene>
<dbReference type="InParanoid" id="A0A2K2CKY4"/>
<reference evidence="2" key="3">
    <citation type="submission" date="2018-08" db="UniProtKB">
        <authorList>
            <consortium name="EnsemblPlants"/>
        </authorList>
    </citation>
    <scope>IDENTIFICATION</scope>
    <source>
        <strain evidence="2">cv. Bd21</strain>
    </source>
</reference>
<evidence type="ECO:0000313" key="2">
    <source>
        <dbReference type="EnsemblPlants" id="PNT62685"/>
    </source>
</evidence>